<comment type="caution">
    <text evidence="3">The sequence shown here is derived from an EMBL/GenBank/DDBJ whole genome shotgun (WGS) entry which is preliminary data.</text>
</comment>
<evidence type="ECO:0000256" key="2">
    <source>
        <dbReference type="HAMAP-Rule" id="MF_01103"/>
    </source>
</evidence>
<dbReference type="GO" id="GO:0005737">
    <property type="term" value="C:cytoplasm"/>
    <property type="evidence" value="ECO:0007669"/>
    <property type="project" value="UniProtKB-SubCell"/>
</dbReference>
<dbReference type="HAMAP" id="MF_01103">
    <property type="entry name" value="UPF0291"/>
    <property type="match status" value="1"/>
</dbReference>
<dbReference type="Gene3D" id="1.10.287.540">
    <property type="entry name" value="Helix hairpin bin"/>
    <property type="match status" value="1"/>
</dbReference>
<sequence>MIDIERINYLAKKSREQGLTPAETAEQAKLRRAYIDAYKRNLTAQLDNTYIVDEAGNKRKLEKKNVDEQAKK</sequence>
<reference evidence="3" key="2">
    <citation type="journal article" date="2021" name="PeerJ">
        <title>Extensive microbial diversity within the chicken gut microbiome revealed by metagenomics and culture.</title>
        <authorList>
            <person name="Gilroy R."/>
            <person name="Ravi A."/>
            <person name="Getino M."/>
            <person name="Pursley I."/>
            <person name="Horton D.L."/>
            <person name="Alikhan N.F."/>
            <person name="Baker D."/>
            <person name="Gharbi K."/>
            <person name="Hall N."/>
            <person name="Watson M."/>
            <person name="Adriaenssens E.M."/>
            <person name="Foster-Nyarko E."/>
            <person name="Jarju S."/>
            <person name="Secka A."/>
            <person name="Antonio M."/>
            <person name="Oren A."/>
            <person name="Chaudhuri R.R."/>
            <person name="La Ragione R."/>
            <person name="Hildebrand F."/>
            <person name="Pallen M.J."/>
        </authorList>
    </citation>
    <scope>NUCLEOTIDE SEQUENCE</scope>
    <source>
        <strain evidence="3">23406</strain>
    </source>
</reference>
<dbReference type="EMBL" id="DVOH01000016">
    <property type="protein sequence ID" value="HIU99870.1"/>
    <property type="molecule type" value="Genomic_DNA"/>
</dbReference>
<dbReference type="SUPFAM" id="SSF158221">
    <property type="entry name" value="YnzC-like"/>
    <property type="match status" value="1"/>
</dbReference>
<accession>A0A9D1NBJ5</accession>
<dbReference type="PANTHER" id="PTHR37300:SF1">
    <property type="entry name" value="UPF0291 PROTEIN YNZC"/>
    <property type="match status" value="1"/>
</dbReference>
<dbReference type="Proteomes" id="UP000886891">
    <property type="component" value="Unassembled WGS sequence"/>
</dbReference>
<dbReference type="InterPro" id="IPR009242">
    <property type="entry name" value="DUF896"/>
</dbReference>
<organism evidence="3 4">
    <name type="scientific">Candidatus Stercoripulliclostridium merdipullorum</name>
    <dbReference type="NCBI Taxonomy" id="2840952"/>
    <lineage>
        <taxon>Bacteria</taxon>
        <taxon>Bacillati</taxon>
        <taxon>Bacillota</taxon>
        <taxon>Clostridia</taxon>
        <taxon>Eubacteriales</taxon>
        <taxon>Candidatus Stercoripulliclostridium</taxon>
    </lineage>
</organism>
<evidence type="ECO:0000313" key="3">
    <source>
        <dbReference type="EMBL" id="HIU99870.1"/>
    </source>
</evidence>
<evidence type="ECO:0000256" key="1">
    <source>
        <dbReference type="ARBA" id="ARBA00022490"/>
    </source>
</evidence>
<comment type="similarity">
    <text evidence="2">Belongs to the UPF0291 family.</text>
</comment>
<reference evidence="3" key="1">
    <citation type="submission" date="2020-10" db="EMBL/GenBank/DDBJ databases">
        <authorList>
            <person name="Gilroy R."/>
        </authorList>
    </citation>
    <scope>NUCLEOTIDE SEQUENCE</scope>
    <source>
        <strain evidence="3">23406</strain>
    </source>
</reference>
<proteinExistence type="inferred from homology"/>
<dbReference type="PANTHER" id="PTHR37300">
    <property type="entry name" value="UPF0291 PROTEIN CBO2609/CLC_2481"/>
    <property type="match status" value="1"/>
</dbReference>
<keyword evidence="1 2" id="KW-0963">Cytoplasm</keyword>
<comment type="subcellular location">
    <subcellularLocation>
        <location evidence="2">Cytoplasm</location>
    </subcellularLocation>
</comment>
<dbReference type="AlphaFoldDB" id="A0A9D1NBJ5"/>
<evidence type="ECO:0000313" key="4">
    <source>
        <dbReference type="Proteomes" id="UP000886891"/>
    </source>
</evidence>
<gene>
    <name evidence="3" type="ORF">IAB14_02000</name>
</gene>
<dbReference type="Pfam" id="PF05979">
    <property type="entry name" value="DUF896"/>
    <property type="match status" value="1"/>
</dbReference>
<protein>
    <recommendedName>
        <fullName evidence="2">UPF0291 protein IAB14_02000</fullName>
    </recommendedName>
</protein>
<name>A0A9D1NBJ5_9FIRM</name>